<sequence length="665" mass="72440">MPEVRNVGKYTIALGEGTPKHGEKNALSPIYRNVAAKDKFPEVEGGAKTLYEVFEYSVKKHGHQRCLGWRPMTGGKPGPYEFWTYSETRERAAVLAAAIKAAGVKAGGRVGIYAPNVPNWMLVIQACNRSSLQVVPLYDSLGESAVEYTVNHSETSIIFAEASKLEFLVKAAKAIKKNVKHVVYWGSHASAEGNSASIKDEGIKVTEWNAFLELGKGKPTEPVPPKPNDPATIMYTSGTTGNPKGVVLSHANVLATIAALQTYVREVGLDVTAADCTLSYLTLAHIFGRALEEFALSLGASVGYWSGDVRKLTDDIAALRPTLFVAVPRVLERIQSGIQAKLSAKPWIMRALVGLAMRWKLARVKAGVPLHKATPLLDKYIFSTFKSAFGGRVRFIVSGGAPLSTHVEEYLTTVLSTPVFQGYGLTETCAASFVALPRQDNSGTVGPPTAGVELRFEGSEELGYDPLGTPPKGEICLRGPIIFQGYYEDKKKTEEAFDSDGFFHTGDVGELTAAGTLKVVDRIKNMFKLAQGEYIAAEHLENKYTGTDVVDQIWVYGNSYESTLVAIVVPDKKTLMSWASENGAGSDFKTVCQKPAAEQYVVKELAAAAKSNKLKGFERIAAVHLEPEAFSAENGLMTPSFKLKRPQLQKHYQKLIDEMYKKGKK</sequence>
<dbReference type="PANTHER" id="PTHR43272">
    <property type="entry name" value="LONG-CHAIN-FATTY-ACID--COA LIGASE"/>
    <property type="match status" value="1"/>
</dbReference>
<feature type="domain" description="AMP-dependent synthetase/ligase" evidence="1">
    <location>
        <begin position="55"/>
        <end position="487"/>
    </location>
</feature>
<dbReference type="Gene3D" id="3.40.50.12780">
    <property type="entry name" value="N-terminal domain of ligase-like"/>
    <property type="match status" value="1"/>
</dbReference>
<organism evidence="2 3">
    <name type="scientific">Coccomyxa viridis</name>
    <dbReference type="NCBI Taxonomy" id="1274662"/>
    <lineage>
        <taxon>Eukaryota</taxon>
        <taxon>Viridiplantae</taxon>
        <taxon>Chlorophyta</taxon>
        <taxon>core chlorophytes</taxon>
        <taxon>Trebouxiophyceae</taxon>
        <taxon>Trebouxiophyceae incertae sedis</taxon>
        <taxon>Coccomyxaceae</taxon>
        <taxon>Coccomyxa</taxon>
    </lineage>
</organism>
<dbReference type="InterPro" id="IPR042099">
    <property type="entry name" value="ANL_N_sf"/>
</dbReference>
<proteinExistence type="predicted"/>
<accession>A0AAV1IGF0</accession>
<evidence type="ECO:0000313" key="2">
    <source>
        <dbReference type="EMBL" id="CAK0785781.1"/>
    </source>
</evidence>
<dbReference type="GO" id="GO:0016020">
    <property type="term" value="C:membrane"/>
    <property type="evidence" value="ECO:0007669"/>
    <property type="project" value="TreeGrafter"/>
</dbReference>
<comment type="caution">
    <text evidence="2">The sequence shown here is derived from an EMBL/GenBank/DDBJ whole genome shotgun (WGS) entry which is preliminary data.</text>
</comment>
<gene>
    <name evidence="2" type="ORF">CVIRNUC_008992</name>
</gene>
<dbReference type="Proteomes" id="UP001314263">
    <property type="component" value="Unassembled WGS sequence"/>
</dbReference>
<keyword evidence="3" id="KW-1185">Reference proteome</keyword>
<dbReference type="PROSITE" id="PS00455">
    <property type="entry name" value="AMP_BINDING"/>
    <property type="match status" value="1"/>
</dbReference>
<dbReference type="AlphaFoldDB" id="A0AAV1IGF0"/>
<dbReference type="PANTHER" id="PTHR43272:SF3">
    <property type="entry name" value="LONG CHAIN ACYL-COA SYNTHETASE 4"/>
    <property type="match status" value="1"/>
</dbReference>
<evidence type="ECO:0000259" key="1">
    <source>
        <dbReference type="Pfam" id="PF00501"/>
    </source>
</evidence>
<dbReference type="Pfam" id="PF00501">
    <property type="entry name" value="AMP-binding"/>
    <property type="match status" value="1"/>
</dbReference>
<protein>
    <recommendedName>
        <fullName evidence="1">AMP-dependent synthetase/ligase domain-containing protein</fullName>
    </recommendedName>
</protein>
<dbReference type="GO" id="GO:0004467">
    <property type="term" value="F:long-chain fatty acid-CoA ligase activity"/>
    <property type="evidence" value="ECO:0007669"/>
    <property type="project" value="TreeGrafter"/>
</dbReference>
<dbReference type="EMBL" id="CAUYUE010000013">
    <property type="protein sequence ID" value="CAK0785781.1"/>
    <property type="molecule type" value="Genomic_DNA"/>
</dbReference>
<dbReference type="InterPro" id="IPR000873">
    <property type="entry name" value="AMP-dep_synth/lig_dom"/>
</dbReference>
<evidence type="ECO:0000313" key="3">
    <source>
        <dbReference type="Proteomes" id="UP001314263"/>
    </source>
</evidence>
<dbReference type="GO" id="GO:0005783">
    <property type="term" value="C:endoplasmic reticulum"/>
    <property type="evidence" value="ECO:0007669"/>
    <property type="project" value="TreeGrafter"/>
</dbReference>
<reference evidence="2 3" key="1">
    <citation type="submission" date="2023-10" db="EMBL/GenBank/DDBJ databases">
        <authorList>
            <person name="Maclean D."/>
            <person name="Macfadyen A."/>
        </authorList>
    </citation>
    <scope>NUCLEOTIDE SEQUENCE [LARGE SCALE GENOMIC DNA]</scope>
</reference>
<dbReference type="SUPFAM" id="SSF56801">
    <property type="entry name" value="Acetyl-CoA synthetase-like"/>
    <property type="match status" value="1"/>
</dbReference>
<dbReference type="InterPro" id="IPR020845">
    <property type="entry name" value="AMP-binding_CS"/>
</dbReference>
<name>A0AAV1IGF0_9CHLO</name>